<reference evidence="1 2" key="1">
    <citation type="submission" date="2019-05" db="EMBL/GenBank/DDBJ databases">
        <title>Mikania micrantha, genome provides insights into the molecular mechanism of rapid growth.</title>
        <authorList>
            <person name="Liu B."/>
        </authorList>
    </citation>
    <scope>NUCLEOTIDE SEQUENCE [LARGE SCALE GENOMIC DNA]</scope>
    <source>
        <strain evidence="1">NLD-2019</strain>
        <tissue evidence="1">Leaf</tissue>
    </source>
</reference>
<evidence type="ECO:0000313" key="2">
    <source>
        <dbReference type="Proteomes" id="UP000326396"/>
    </source>
</evidence>
<keyword evidence="2" id="KW-1185">Reference proteome</keyword>
<dbReference type="Proteomes" id="UP000326396">
    <property type="component" value="Linkage Group LG2"/>
</dbReference>
<dbReference type="EMBL" id="SZYD01000012">
    <property type="protein sequence ID" value="KAD4584389.1"/>
    <property type="molecule type" value="Genomic_DNA"/>
</dbReference>
<protein>
    <submittedName>
        <fullName evidence="1">Uncharacterized protein</fullName>
    </submittedName>
</protein>
<proteinExistence type="predicted"/>
<organism evidence="1 2">
    <name type="scientific">Mikania micrantha</name>
    <name type="common">bitter vine</name>
    <dbReference type="NCBI Taxonomy" id="192012"/>
    <lineage>
        <taxon>Eukaryota</taxon>
        <taxon>Viridiplantae</taxon>
        <taxon>Streptophyta</taxon>
        <taxon>Embryophyta</taxon>
        <taxon>Tracheophyta</taxon>
        <taxon>Spermatophyta</taxon>
        <taxon>Magnoliopsida</taxon>
        <taxon>eudicotyledons</taxon>
        <taxon>Gunneridae</taxon>
        <taxon>Pentapetalae</taxon>
        <taxon>asterids</taxon>
        <taxon>campanulids</taxon>
        <taxon>Asterales</taxon>
        <taxon>Asteraceae</taxon>
        <taxon>Asteroideae</taxon>
        <taxon>Heliantheae alliance</taxon>
        <taxon>Eupatorieae</taxon>
        <taxon>Mikania</taxon>
    </lineage>
</organism>
<gene>
    <name evidence="1" type="ORF">E3N88_21990</name>
</gene>
<dbReference type="AlphaFoldDB" id="A0A5N6NA89"/>
<name>A0A5N6NA89_9ASTR</name>
<sequence>MQVAGVHKSLEMLWGRREVTWYGDDSEETRMRKRKRNVNDEIEKKPSSSKKTISRLFSKKRRLLPKSFDYERLLKFGRKLK</sequence>
<accession>A0A5N6NA89</accession>
<comment type="caution">
    <text evidence="1">The sequence shown here is derived from an EMBL/GenBank/DDBJ whole genome shotgun (WGS) entry which is preliminary data.</text>
</comment>
<evidence type="ECO:0000313" key="1">
    <source>
        <dbReference type="EMBL" id="KAD4584389.1"/>
    </source>
</evidence>